<keyword evidence="6" id="KW-1185">Reference proteome</keyword>
<dbReference type="PANTHER" id="PTHR46796">
    <property type="entry name" value="HTH-TYPE TRANSCRIPTIONAL ACTIVATOR RHAS-RELATED"/>
    <property type="match status" value="1"/>
</dbReference>
<keyword evidence="1" id="KW-0805">Transcription regulation</keyword>
<dbReference type="AlphaFoldDB" id="A0A0D6PCC4"/>
<dbReference type="Pfam" id="PF12833">
    <property type="entry name" value="HTH_18"/>
    <property type="match status" value="1"/>
</dbReference>
<proteinExistence type="predicted"/>
<reference evidence="5 6" key="1">
    <citation type="submission" date="2012-11" db="EMBL/GenBank/DDBJ databases">
        <title>Whole genome sequence of Acidocella aminolytica 101 = DSM 11237.</title>
        <authorList>
            <person name="Azuma Y."/>
            <person name="Higashiura N."/>
            <person name="Hirakawa H."/>
            <person name="Matsushita K."/>
        </authorList>
    </citation>
    <scope>NUCLEOTIDE SEQUENCE [LARGE SCALE GENOMIC DNA]</scope>
    <source>
        <strain evidence="6">101 / DSM 11237</strain>
    </source>
</reference>
<dbReference type="EMBL" id="BANC01000010">
    <property type="protein sequence ID" value="GAN78853.1"/>
    <property type="molecule type" value="Genomic_DNA"/>
</dbReference>
<dbReference type="InterPro" id="IPR050204">
    <property type="entry name" value="AraC_XylS_family_regulators"/>
</dbReference>
<dbReference type="SUPFAM" id="SSF46689">
    <property type="entry name" value="Homeodomain-like"/>
    <property type="match status" value="1"/>
</dbReference>
<evidence type="ECO:0000259" key="4">
    <source>
        <dbReference type="PROSITE" id="PS01124"/>
    </source>
</evidence>
<accession>A0A0D6PCC4</accession>
<dbReference type="InterPro" id="IPR035418">
    <property type="entry name" value="AraC-bd_2"/>
</dbReference>
<dbReference type="Gene3D" id="1.10.10.60">
    <property type="entry name" value="Homeodomain-like"/>
    <property type="match status" value="1"/>
</dbReference>
<evidence type="ECO:0000256" key="3">
    <source>
        <dbReference type="ARBA" id="ARBA00023163"/>
    </source>
</evidence>
<dbReference type="GO" id="GO:0003700">
    <property type="term" value="F:DNA-binding transcription factor activity"/>
    <property type="evidence" value="ECO:0007669"/>
    <property type="project" value="InterPro"/>
</dbReference>
<dbReference type="GO" id="GO:0043565">
    <property type="term" value="F:sequence-specific DNA binding"/>
    <property type="evidence" value="ECO:0007669"/>
    <property type="project" value="InterPro"/>
</dbReference>
<dbReference type="Pfam" id="PF14525">
    <property type="entry name" value="AraC_binding_2"/>
    <property type="match status" value="1"/>
</dbReference>
<dbReference type="InterPro" id="IPR020449">
    <property type="entry name" value="Tscrpt_reg_AraC-type_HTH"/>
</dbReference>
<feature type="domain" description="HTH araC/xylS-type" evidence="4">
    <location>
        <begin position="196"/>
        <end position="297"/>
    </location>
</feature>
<protein>
    <submittedName>
        <fullName evidence="5">DNA binding protein with helix-turn-helix domain</fullName>
    </submittedName>
</protein>
<organism evidence="5 6">
    <name type="scientific">Acidocella aminolytica 101 = DSM 11237</name>
    <dbReference type="NCBI Taxonomy" id="1120923"/>
    <lineage>
        <taxon>Bacteria</taxon>
        <taxon>Pseudomonadati</taxon>
        <taxon>Pseudomonadota</taxon>
        <taxon>Alphaproteobacteria</taxon>
        <taxon>Acetobacterales</taxon>
        <taxon>Acidocellaceae</taxon>
        <taxon>Acidocella</taxon>
    </lineage>
</organism>
<dbReference type="InterPro" id="IPR009057">
    <property type="entry name" value="Homeodomain-like_sf"/>
</dbReference>
<evidence type="ECO:0000313" key="5">
    <source>
        <dbReference type="EMBL" id="GAN78853.1"/>
    </source>
</evidence>
<dbReference type="PANTHER" id="PTHR46796:SF6">
    <property type="entry name" value="ARAC SUBFAMILY"/>
    <property type="match status" value="1"/>
</dbReference>
<sequence>MPIWDHALWQVMGGLKSSIIDEAPFFGRARFQEAGRVKLCELSSSSVAVVREARSAEREVREFVKVAVQLSGRSLFIQSGREVLLDGEGWTFYDTARPYRVVNLTPVRQFVILVPKADLHLSGAQLACYGMRKFGEASAVARVFPNYVKSILSEGVRATDYESAALGDVATSLLRLSISGTAGEHASVSARETLEFQVKHYIRMNIADPELSVQSIAERFGCSKRHLHRAFAESDVSLSDFIWQSRLERCAEALRAKAHRHLPVGEVAFNHGFSSFSHFSRAFRQRFGCSPSAYRQANF</sequence>
<keyword evidence="2" id="KW-0238">DNA-binding</keyword>
<dbReference type="RefSeq" id="WP_048877340.1">
    <property type="nucleotide sequence ID" value="NZ_BAPR01000024.1"/>
</dbReference>
<evidence type="ECO:0000256" key="1">
    <source>
        <dbReference type="ARBA" id="ARBA00023015"/>
    </source>
</evidence>
<keyword evidence="3" id="KW-0804">Transcription</keyword>
<dbReference type="SMART" id="SM00342">
    <property type="entry name" value="HTH_ARAC"/>
    <property type="match status" value="1"/>
</dbReference>
<dbReference type="STRING" id="1120923.SAMN02746095_02335"/>
<name>A0A0D6PCC4_9PROT</name>
<gene>
    <name evidence="5" type="ORF">Aam_010_031</name>
</gene>
<evidence type="ECO:0000313" key="6">
    <source>
        <dbReference type="Proteomes" id="UP000032668"/>
    </source>
</evidence>
<dbReference type="InterPro" id="IPR018060">
    <property type="entry name" value="HTH_AraC"/>
</dbReference>
<dbReference type="PRINTS" id="PR00032">
    <property type="entry name" value="HTHARAC"/>
</dbReference>
<dbReference type="PROSITE" id="PS01124">
    <property type="entry name" value="HTH_ARAC_FAMILY_2"/>
    <property type="match status" value="1"/>
</dbReference>
<dbReference type="Proteomes" id="UP000032668">
    <property type="component" value="Unassembled WGS sequence"/>
</dbReference>
<evidence type="ECO:0000256" key="2">
    <source>
        <dbReference type="ARBA" id="ARBA00023125"/>
    </source>
</evidence>
<comment type="caution">
    <text evidence="5">The sequence shown here is derived from an EMBL/GenBank/DDBJ whole genome shotgun (WGS) entry which is preliminary data.</text>
</comment>